<dbReference type="Pfam" id="PF00275">
    <property type="entry name" value="EPSP_synthase"/>
    <property type="match status" value="1"/>
</dbReference>
<evidence type="ECO:0000256" key="11">
    <source>
        <dbReference type="ARBA" id="ARBA00039108"/>
    </source>
</evidence>
<keyword evidence="9" id="KW-0961">Cell wall biogenesis/degradation</keyword>
<dbReference type="GO" id="GO:0008360">
    <property type="term" value="P:regulation of cell shape"/>
    <property type="evidence" value="ECO:0007669"/>
    <property type="project" value="UniProtKB-KW"/>
</dbReference>
<evidence type="ECO:0000313" key="17">
    <source>
        <dbReference type="EMBL" id="KAF5175175.1"/>
    </source>
</evidence>
<keyword evidence="7" id="KW-0573">Peptidoglycan synthesis</keyword>
<evidence type="ECO:0000256" key="14">
    <source>
        <dbReference type="ARBA" id="ARBA00042842"/>
    </source>
</evidence>
<evidence type="ECO:0000256" key="4">
    <source>
        <dbReference type="ARBA" id="ARBA00022618"/>
    </source>
</evidence>
<dbReference type="PANTHER" id="PTHR43783">
    <property type="entry name" value="UDP-N-ACETYLGLUCOSAMINE 1-CARBOXYVINYLTRANSFERASE"/>
    <property type="match status" value="1"/>
</dbReference>
<keyword evidence="4" id="KW-0132">Cell division</keyword>
<evidence type="ECO:0000256" key="2">
    <source>
        <dbReference type="ARBA" id="ARBA00004752"/>
    </source>
</evidence>
<dbReference type="GO" id="GO:0071555">
    <property type="term" value="P:cell wall organization"/>
    <property type="evidence" value="ECO:0007669"/>
    <property type="project" value="UniProtKB-KW"/>
</dbReference>
<evidence type="ECO:0000256" key="8">
    <source>
        <dbReference type="ARBA" id="ARBA00023306"/>
    </source>
</evidence>
<evidence type="ECO:0000256" key="15">
    <source>
        <dbReference type="ARBA" id="ARBA00047527"/>
    </source>
</evidence>
<dbReference type="EC" id="2.5.1.7" evidence="11"/>
<dbReference type="InterPro" id="IPR013792">
    <property type="entry name" value="RNA3'P_cycl/enolpyr_Trfase_a/b"/>
</dbReference>
<dbReference type="PANTHER" id="PTHR43783:SF1">
    <property type="entry name" value="UDP-N-ACETYLGLUCOSAMINE 1-CARBOXYVINYLTRANSFERASE"/>
    <property type="match status" value="1"/>
</dbReference>
<reference evidence="17 18" key="1">
    <citation type="submission" date="2020-06" db="EMBL/GenBank/DDBJ databases">
        <title>Transcriptomic and genomic resources for Thalictrum thalictroides and T. hernandezii: Facilitating candidate gene discovery in an emerging model plant lineage.</title>
        <authorList>
            <person name="Arias T."/>
            <person name="Riano-Pachon D.M."/>
            <person name="Di Stilio V.S."/>
        </authorList>
    </citation>
    <scope>NUCLEOTIDE SEQUENCE [LARGE SCALE GENOMIC DNA]</scope>
    <source>
        <strain evidence="18">cv. WT478/WT964</strain>
        <tissue evidence="17">Leaves</tissue>
    </source>
</reference>
<dbReference type="InterPro" id="IPR036968">
    <property type="entry name" value="Enolpyruvate_Tfrase_sf"/>
</dbReference>
<evidence type="ECO:0000256" key="1">
    <source>
        <dbReference type="ARBA" id="ARBA00004496"/>
    </source>
</evidence>
<dbReference type="SUPFAM" id="SSF55205">
    <property type="entry name" value="EPT/RTPC-like"/>
    <property type="match status" value="1"/>
</dbReference>
<comment type="pathway">
    <text evidence="2">Cell wall biogenesis; peptidoglycan biosynthesis.</text>
</comment>
<comment type="similarity">
    <text evidence="10">Belongs to the EPSP synthase family. MurA subfamily.</text>
</comment>
<dbReference type="GO" id="GO:0051301">
    <property type="term" value="P:cell division"/>
    <property type="evidence" value="ECO:0007669"/>
    <property type="project" value="UniProtKB-KW"/>
</dbReference>
<evidence type="ECO:0000256" key="7">
    <source>
        <dbReference type="ARBA" id="ARBA00022984"/>
    </source>
</evidence>
<evidence type="ECO:0000256" key="9">
    <source>
        <dbReference type="ARBA" id="ARBA00023316"/>
    </source>
</evidence>
<evidence type="ECO:0000259" key="16">
    <source>
        <dbReference type="Pfam" id="PF00275"/>
    </source>
</evidence>
<evidence type="ECO:0000256" key="3">
    <source>
        <dbReference type="ARBA" id="ARBA00022490"/>
    </source>
</evidence>
<dbReference type="OrthoDB" id="1718875at2759"/>
<gene>
    <name evidence="17" type="ORF">FRX31_035238</name>
</gene>
<dbReference type="Proteomes" id="UP000554482">
    <property type="component" value="Unassembled WGS sequence"/>
</dbReference>
<evidence type="ECO:0000256" key="6">
    <source>
        <dbReference type="ARBA" id="ARBA00022960"/>
    </source>
</evidence>
<evidence type="ECO:0000313" key="18">
    <source>
        <dbReference type="Proteomes" id="UP000554482"/>
    </source>
</evidence>
<keyword evidence="18" id="KW-1185">Reference proteome</keyword>
<dbReference type="GO" id="GO:0008760">
    <property type="term" value="F:UDP-N-acetylglucosamine 1-carboxyvinyltransferase activity"/>
    <property type="evidence" value="ECO:0007669"/>
    <property type="project" value="UniProtKB-EC"/>
</dbReference>
<evidence type="ECO:0000256" key="10">
    <source>
        <dbReference type="ARBA" id="ARBA00038367"/>
    </source>
</evidence>
<keyword evidence="5 17" id="KW-0808">Transferase</keyword>
<dbReference type="AlphaFoldDB" id="A0A7J6USE0"/>
<dbReference type="InterPro" id="IPR001986">
    <property type="entry name" value="Enolpyruvate_Tfrase_dom"/>
</dbReference>
<keyword evidence="6" id="KW-0133">Cell shape</keyword>
<dbReference type="GO" id="GO:0005737">
    <property type="term" value="C:cytoplasm"/>
    <property type="evidence" value="ECO:0007669"/>
    <property type="project" value="UniProtKB-SubCell"/>
</dbReference>
<sequence length="66" mass="6902">MSAATLAQGFTVIDNAAREPEIIDIAKFLNTLGANIVGAGTNKISIIGVLKLNGGEHKVIPDRIET</sequence>
<protein>
    <recommendedName>
        <fullName evidence="12">UDP-N-acetylglucosamine 1-carboxyvinyltransferase</fullName>
        <ecNumber evidence="11">2.5.1.7</ecNumber>
    </recommendedName>
    <alternativeName>
        <fullName evidence="13">Enoylpyruvate transferase</fullName>
    </alternativeName>
    <alternativeName>
        <fullName evidence="14">UDP-N-acetylglucosamine enolpyruvyl transferase</fullName>
    </alternativeName>
</protein>
<dbReference type="InterPro" id="IPR050068">
    <property type="entry name" value="MurA_subfamily"/>
</dbReference>
<feature type="non-terminal residue" evidence="17">
    <location>
        <position position="66"/>
    </location>
</feature>
<keyword evidence="3" id="KW-0963">Cytoplasm</keyword>
<name>A0A7J6USE0_THATH</name>
<accession>A0A7J6USE0</accession>
<evidence type="ECO:0000256" key="5">
    <source>
        <dbReference type="ARBA" id="ARBA00022679"/>
    </source>
</evidence>
<dbReference type="Gene3D" id="3.65.10.10">
    <property type="entry name" value="Enolpyruvate transferase domain"/>
    <property type="match status" value="1"/>
</dbReference>
<comment type="caution">
    <text evidence="17">The sequence shown here is derived from an EMBL/GenBank/DDBJ whole genome shotgun (WGS) entry which is preliminary data.</text>
</comment>
<comment type="catalytic activity">
    <reaction evidence="15">
        <text>phosphoenolpyruvate + UDP-N-acetyl-alpha-D-glucosamine = UDP-N-acetyl-3-O-(1-carboxyvinyl)-alpha-D-glucosamine + phosphate</text>
        <dbReference type="Rhea" id="RHEA:18681"/>
        <dbReference type="ChEBI" id="CHEBI:43474"/>
        <dbReference type="ChEBI" id="CHEBI:57705"/>
        <dbReference type="ChEBI" id="CHEBI:58702"/>
        <dbReference type="ChEBI" id="CHEBI:68483"/>
        <dbReference type="EC" id="2.5.1.7"/>
    </reaction>
</comment>
<keyword evidence="8" id="KW-0131">Cell cycle</keyword>
<comment type="subcellular location">
    <subcellularLocation>
        <location evidence="1">Cytoplasm</location>
    </subcellularLocation>
</comment>
<proteinExistence type="inferred from homology"/>
<organism evidence="17 18">
    <name type="scientific">Thalictrum thalictroides</name>
    <name type="common">Rue-anemone</name>
    <name type="synonym">Anemone thalictroides</name>
    <dbReference type="NCBI Taxonomy" id="46969"/>
    <lineage>
        <taxon>Eukaryota</taxon>
        <taxon>Viridiplantae</taxon>
        <taxon>Streptophyta</taxon>
        <taxon>Embryophyta</taxon>
        <taxon>Tracheophyta</taxon>
        <taxon>Spermatophyta</taxon>
        <taxon>Magnoliopsida</taxon>
        <taxon>Ranunculales</taxon>
        <taxon>Ranunculaceae</taxon>
        <taxon>Thalictroideae</taxon>
        <taxon>Thalictrum</taxon>
    </lineage>
</organism>
<dbReference type="EMBL" id="JABWDY010044380">
    <property type="protein sequence ID" value="KAF5175175.1"/>
    <property type="molecule type" value="Genomic_DNA"/>
</dbReference>
<evidence type="ECO:0000256" key="12">
    <source>
        <dbReference type="ARBA" id="ARBA00039754"/>
    </source>
</evidence>
<evidence type="ECO:0000256" key="13">
    <source>
        <dbReference type="ARBA" id="ARBA00042443"/>
    </source>
</evidence>
<feature type="domain" description="Enolpyruvate transferase" evidence="16">
    <location>
        <begin position="1"/>
        <end position="66"/>
    </location>
</feature>